<keyword evidence="2" id="KW-1185">Reference proteome</keyword>
<gene>
    <name evidence="1" type="ORF">CLV46_0154</name>
</gene>
<dbReference type="AlphaFoldDB" id="A0A2M9CFK7"/>
<evidence type="ECO:0000313" key="2">
    <source>
        <dbReference type="Proteomes" id="UP000228758"/>
    </source>
</evidence>
<dbReference type="OrthoDB" id="68692at2"/>
<accession>A0A2M9CFK7</accession>
<dbReference type="EMBL" id="PGFF01000001">
    <property type="protein sequence ID" value="PJJ70632.1"/>
    <property type="molecule type" value="Genomic_DNA"/>
</dbReference>
<evidence type="ECO:0000313" key="1">
    <source>
        <dbReference type="EMBL" id="PJJ70632.1"/>
    </source>
</evidence>
<comment type="caution">
    <text evidence="1">The sequence shown here is derived from an EMBL/GenBank/DDBJ whole genome shotgun (WGS) entry which is preliminary data.</text>
</comment>
<protein>
    <submittedName>
        <fullName evidence="1">Uncharacterized protein</fullName>
    </submittedName>
</protein>
<name>A0A2M9CFK7_9MICO</name>
<organism evidence="1 2">
    <name type="scientific">Diaminobutyricimonas aerilata</name>
    <dbReference type="NCBI Taxonomy" id="1162967"/>
    <lineage>
        <taxon>Bacteria</taxon>
        <taxon>Bacillati</taxon>
        <taxon>Actinomycetota</taxon>
        <taxon>Actinomycetes</taxon>
        <taxon>Micrococcales</taxon>
        <taxon>Microbacteriaceae</taxon>
        <taxon>Diaminobutyricimonas</taxon>
    </lineage>
</organism>
<proteinExistence type="predicted"/>
<reference evidence="1 2" key="1">
    <citation type="submission" date="2017-11" db="EMBL/GenBank/DDBJ databases">
        <title>Genomic Encyclopedia of Archaeal and Bacterial Type Strains, Phase II (KMG-II): From Individual Species to Whole Genera.</title>
        <authorList>
            <person name="Goeker M."/>
        </authorList>
    </citation>
    <scope>NUCLEOTIDE SEQUENCE [LARGE SCALE GENOMIC DNA]</scope>
    <source>
        <strain evidence="1 2">DSM 27393</strain>
    </source>
</reference>
<dbReference type="RefSeq" id="WP_100363033.1">
    <property type="nucleotide sequence ID" value="NZ_PGFF01000001.1"/>
</dbReference>
<sequence>MDTADWIEHRRDDGEIVGWIRPVGEDFQPIDLLGHEVGGPVEWLDAERVLEERGLRFLADPYTLRLDDGTDLRVRITQVSRDRVVVKRDDWGDIGTPLLEYTLPFPAPEELRPLR</sequence>
<dbReference type="Proteomes" id="UP000228758">
    <property type="component" value="Unassembled WGS sequence"/>
</dbReference>